<feature type="region of interest" description="Disordered" evidence="1">
    <location>
        <begin position="1"/>
        <end position="39"/>
    </location>
</feature>
<feature type="compositionally biased region" description="Acidic residues" evidence="1">
    <location>
        <begin position="183"/>
        <end position="198"/>
    </location>
</feature>
<reference evidence="3" key="1">
    <citation type="journal article" date="2019" name="Int. J. Syst. Evol. Microbiol.">
        <title>The Global Catalogue of Microorganisms (GCM) 10K type strain sequencing project: providing services to taxonomists for standard genome sequencing and annotation.</title>
        <authorList>
            <consortium name="The Broad Institute Genomics Platform"/>
            <consortium name="The Broad Institute Genome Sequencing Center for Infectious Disease"/>
            <person name="Wu L."/>
            <person name="Ma J."/>
        </authorList>
    </citation>
    <scope>NUCLEOTIDE SEQUENCE [LARGE SCALE GENOMIC DNA]</scope>
    <source>
        <strain evidence="3">CGMCC 4.1469</strain>
    </source>
</reference>
<dbReference type="RefSeq" id="WP_345327669.1">
    <property type="nucleotide sequence ID" value="NZ_BAAAVH010000010.1"/>
</dbReference>
<protein>
    <submittedName>
        <fullName evidence="2">Uncharacterized protein</fullName>
    </submittedName>
</protein>
<dbReference type="Proteomes" id="UP001596067">
    <property type="component" value="Unassembled WGS sequence"/>
</dbReference>
<sequence>MDSAPPTAATDQLADAGQPPQCARPGCSNPAPKARTGRPALYCSRSCRSKVDRAKAKAREAAAEAAAAEPQPGPAAAPGSAAPVPAAAPAAAAVPAGDDRWDENGRHLLGLADAMRRKLTWFLEEIETGNDPVAAFQELAARLPAYSTRAYMAAQEIRDRARWPDLTDSERLHRRMVERAELWGDEVGDDQDADEDDGSASRGETAPADDPGDQEQPAPTASADVEPARPTPPAAVPRQQQDAGPLRPPAEPYLRGLGRFDLIRNISSLIGEPGWDLAGWTRAPGLFYVRKDGRALAWTEHGVNRLDGWGVVVDGHFLSYSKDPQRPLATHTVELAALLVRDALQAGLVDADTAPIRA</sequence>
<feature type="region of interest" description="Disordered" evidence="1">
    <location>
        <begin position="54"/>
        <end position="84"/>
    </location>
</feature>
<evidence type="ECO:0000256" key="1">
    <source>
        <dbReference type="SAM" id="MobiDB-lite"/>
    </source>
</evidence>
<accession>A0ABW1F699</accession>
<name>A0ABW1F699_9ACTN</name>
<feature type="compositionally biased region" description="Low complexity" evidence="1">
    <location>
        <begin position="63"/>
        <end position="84"/>
    </location>
</feature>
<feature type="region of interest" description="Disordered" evidence="1">
    <location>
        <begin position="183"/>
        <end position="251"/>
    </location>
</feature>
<evidence type="ECO:0000313" key="3">
    <source>
        <dbReference type="Proteomes" id="UP001596067"/>
    </source>
</evidence>
<dbReference type="EMBL" id="JBHSOD010000062">
    <property type="protein sequence ID" value="MFC5889721.1"/>
    <property type="molecule type" value="Genomic_DNA"/>
</dbReference>
<organism evidence="2 3">
    <name type="scientific">Kitasatospora aburaviensis</name>
    <dbReference type="NCBI Taxonomy" id="67265"/>
    <lineage>
        <taxon>Bacteria</taxon>
        <taxon>Bacillati</taxon>
        <taxon>Actinomycetota</taxon>
        <taxon>Actinomycetes</taxon>
        <taxon>Kitasatosporales</taxon>
        <taxon>Streptomycetaceae</taxon>
        <taxon>Kitasatospora</taxon>
    </lineage>
</organism>
<comment type="caution">
    <text evidence="2">The sequence shown here is derived from an EMBL/GenBank/DDBJ whole genome shotgun (WGS) entry which is preliminary data.</text>
</comment>
<evidence type="ECO:0000313" key="2">
    <source>
        <dbReference type="EMBL" id="MFC5889721.1"/>
    </source>
</evidence>
<proteinExistence type="predicted"/>
<gene>
    <name evidence="2" type="ORF">ACFP0N_32615</name>
</gene>
<keyword evidence="3" id="KW-1185">Reference proteome</keyword>